<dbReference type="AlphaFoldDB" id="A0A0A9YKD1"/>
<reference evidence="1" key="2">
    <citation type="submission" date="2014-07" db="EMBL/GenBank/DDBJ databases">
        <authorList>
            <person name="Hull J."/>
        </authorList>
    </citation>
    <scope>NUCLEOTIDE SEQUENCE</scope>
</reference>
<evidence type="ECO:0000313" key="1">
    <source>
        <dbReference type="EMBL" id="JAG33537.1"/>
    </source>
</evidence>
<reference evidence="1" key="1">
    <citation type="journal article" date="2014" name="PLoS ONE">
        <title>Transcriptome-Based Identification of ABC Transporters in the Western Tarnished Plant Bug Lygus hesperus.</title>
        <authorList>
            <person name="Hull J.J."/>
            <person name="Chaney K."/>
            <person name="Geib S.M."/>
            <person name="Fabrick J.A."/>
            <person name="Brent C.S."/>
            <person name="Walsh D."/>
            <person name="Lavine L.C."/>
        </authorList>
    </citation>
    <scope>NUCLEOTIDE SEQUENCE</scope>
</reference>
<accession>A0A0A9YKD1</accession>
<gene>
    <name evidence="1" type="ORF">CM83_19012</name>
</gene>
<name>A0A0A9YKD1_LYGHE</name>
<protein>
    <submittedName>
        <fullName evidence="1">Uncharacterized protein</fullName>
    </submittedName>
</protein>
<proteinExistence type="predicted"/>
<sequence>MAEDCLEKFVSDGHSSFQMAIFCTNWAEMYGPDSTLIDMYLPIMQGRNSISCRRFATERHHEPDQPLSEVTKPLDRHREQLRQTKTEWIQKLVTLQETETDLYEFLGIGEN</sequence>
<organism evidence="1">
    <name type="scientific">Lygus hesperus</name>
    <name type="common">Western plant bug</name>
    <dbReference type="NCBI Taxonomy" id="30085"/>
    <lineage>
        <taxon>Eukaryota</taxon>
        <taxon>Metazoa</taxon>
        <taxon>Ecdysozoa</taxon>
        <taxon>Arthropoda</taxon>
        <taxon>Hexapoda</taxon>
        <taxon>Insecta</taxon>
        <taxon>Pterygota</taxon>
        <taxon>Neoptera</taxon>
        <taxon>Paraneoptera</taxon>
        <taxon>Hemiptera</taxon>
        <taxon>Heteroptera</taxon>
        <taxon>Panheteroptera</taxon>
        <taxon>Cimicomorpha</taxon>
        <taxon>Miridae</taxon>
        <taxon>Mirini</taxon>
        <taxon>Lygus</taxon>
    </lineage>
</organism>
<dbReference type="EMBL" id="GBHO01010067">
    <property type="protein sequence ID" value="JAG33537.1"/>
    <property type="molecule type" value="Transcribed_RNA"/>
</dbReference>